<gene>
    <name evidence="4" type="ORF">PVL29_001250</name>
</gene>
<name>A0AA39AQS1_VITRO</name>
<organism evidence="4 5">
    <name type="scientific">Vitis rotundifolia</name>
    <name type="common">Muscadine grape</name>
    <dbReference type="NCBI Taxonomy" id="103349"/>
    <lineage>
        <taxon>Eukaryota</taxon>
        <taxon>Viridiplantae</taxon>
        <taxon>Streptophyta</taxon>
        <taxon>Embryophyta</taxon>
        <taxon>Tracheophyta</taxon>
        <taxon>Spermatophyta</taxon>
        <taxon>Magnoliopsida</taxon>
        <taxon>eudicotyledons</taxon>
        <taxon>Gunneridae</taxon>
        <taxon>Pentapetalae</taxon>
        <taxon>rosids</taxon>
        <taxon>Vitales</taxon>
        <taxon>Vitaceae</taxon>
        <taxon>Viteae</taxon>
        <taxon>Vitis</taxon>
    </lineage>
</organism>
<dbReference type="Gene3D" id="3.30.559.10">
    <property type="entry name" value="Chloramphenicol acetyltransferase-like domain"/>
    <property type="match status" value="1"/>
</dbReference>
<comment type="caution">
    <text evidence="4">The sequence shown here is derived from an EMBL/GenBank/DDBJ whole genome shotgun (WGS) entry which is preliminary data.</text>
</comment>
<sequence length="108" mass="12197">MGEIKVEVISRDTIKPSSPTPAHLRHFQLSFLDQTLTPTLMPIILFYPMDGDVKKTLSKTLIQFYPLAGRVEDNLFIDCSDQGIPYLEARPKSSANFRSSHATWTPCN</sequence>
<evidence type="ECO:0000256" key="2">
    <source>
        <dbReference type="ARBA" id="ARBA00022679"/>
    </source>
</evidence>
<keyword evidence="3" id="KW-0012">Acyltransferase</keyword>
<dbReference type="InterPro" id="IPR023213">
    <property type="entry name" value="CAT-like_dom_sf"/>
</dbReference>
<accession>A0AA39AQS1</accession>
<protein>
    <submittedName>
        <fullName evidence="4">Uncharacterized protein</fullName>
    </submittedName>
</protein>
<dbReference type="Proteomes" id="UP001168098">
    <property type="component" value="Unassembled WGS sequence"/>
</dbReference>
<dbReference type="Pfam" id="PF02458">
    <property type="entry name" value="Transferase"/>
    <property type="match status" value="1"/>
</dbReference>
<keyword evidence="2" id="KW-0808">Transferase</keyword>
<comment type="similarity">
    <text evidence="1">Belongs to the plant acyltransferase family.</text>
</comment>
<reference evidence="4 5" key="1">
    <citation type="journal article" date="2023" name="BMC Biotechnol.">
        <title>Vitis rotundifolia cv Carlos genome sequencing.</title>
        <authorList>
            <person name="Huff M."/>
            <person name="Hulse-Kemp A."/>
            <person name="Scheffler B."/>
            <person name="Youngblood R."/>
            <person name="Simpson S."/>
            <person name="Babiker E."/>
            <person name="Staton M."/>
        </authorList>
    </citation>
    <scope>NUCLEOTIDE SEQUENCE [LARGE SCALE GENOMIC DNA]</scope>
    <source>
        <tissue evidence="4">Leaf</tissue>
    </source>
</reference>
<keyword evidence="5" id="KW-1185">Reference proteome</keyword>
<dbReference type="EMBL" id="JARBHA010000001">
    <property type="protein sequence ID" value="KAJ9709679.1"/>
    <property type="molecule type" value="Genomic_DNA"/>
</dbReference>
<dbReference type="PANTHER" id="PTHR31623">
    <property type="entry name" value="F21J9.9"/>
    <property type="match status" value="1"/>
</dbReference>
<evidence type="ECO:0000313" key="5">
    <source>
        <dbReference type="Proteomes" id="UP001168098"/>
    </source>
</evidence>
<dbReference type="GO" id="GO:0016746">
    <property type="term" value="F:acyltransferase activity"/>
    <property type="evidence" value="ECO:0007669"/>
    <property type="project" value="UniProtKB-KW"/>
</dbReference>
<dbReference type="AlphaFoldDB" id="A0AA39AQS1"/>
<dbReference type="PANTHER" id="PTHR31623:SF17">
    <property type="entry name" value="F21J9.9"/>
    <property type="match status" value="1"/>
</dbReference>
<proteinExistence type="inferred from homology"/>
<evidence type="ECO:0000256" key="1">
    <source>
        <dbReference type="ARBA" id="ARBA00009861"/>
    </source>
</evidence>
<evidence type="ECO:0000313" key="4">
    <source>
        <dbReference type="EMBL" id="KAJ9709679.1"/>
    </source>
</evidence>
<evidence type="ECO:0000256" key="3">
    <source>
        <dbReference type="ARBA" id="ARBA00023315"/>
    </source>
</evidence>